<dbReference type="Proteomes" id="UP000198994">
    <property type="component" value="Unassembled WGS sequence"/>
</dbReference>
<protein>
    <submittedName>
        <fullName evidence="2">Uncharacterized protein</fullName>
    </submittedName>
</protein>
<keyword evidence="3" id="KW-1185">Reference proteome</keyword>
<evidence type="ECO:0000313" key="3">
    <source>
        <dbReference type="Proteomes" id="UP000198994"/>
    </source>
</evidence>
<evidence type="ECO:0000313" key="2">
    <source>
        <dbReference type="EMBL" id="SDE42555.1"/>
    </source>
</evidence>
<gene>
    <name evidence="2" type="ORF">SAMN04488105_103345</name>
</gene>
<sequence length="209" mass="22542">MPVSRRSSTVSVGISPGRKLSYPGPECRSRGAGTATGEAQDGQKQFPPETTHDCFHSRSAALENGGSLTVREHSPARRRIRHGTVPERTCNRKQSRRGDPAAYPGGGPGSAPEDALGPRRDARLRCRSQPPANDTREASDFPHEMLHWFGGREGEGRIRARGTTMNRHIRPESGHIPPGASRKCGRGVVGLSCRTRSACLFPSQIGSTS</sequence>
<accession>A0A1G7CVM8</accession>
<reference evidence="3" key="1">
    <citation type="submission" date="2016-10" db="EMBL/GenBank/DDBJ databases">
        <authorList>
            <person name="Varghese N."/>
            <person name="Submissions S."/>
        </authorList>
    </citation>
    <scope>NUCLEOTIDE SEQUENCE [LARGE SCALE GENOMIC DNA]</scope>
    <source>
        <strain evidence="3">DSM 10146</strain>
    </source>
</reference>
<proteinExistence type="predicted"/>
<feature type="compositionally biased region" description="Polar residues" evidence="1">
    <location>
        <begin position="1"/>
        <end position="12"/>
    </location>
</feature>
<name>A0A1G7CVM8_9RHOB</name>
<dbReference type="EMBL" id="FNAV01000003">
    <property type="protein sequence ID" value="SDE42555.1"/>
    <property type="molecule type" value="Genomic_DNA"/>
</dbReference>
<dbReference type="AlphaFoldDB" id="A0A1G7CVM8"/>
<feature type="region of interest" description="Disordered" evidence="1">
    <location>
        <begin position="1"/>
        <end position="118"/>
    </location>
</feature>
<organism evidence="2 3">
    <name type="scientific">Salipiger thiooxidans</name>
    <dbReference type="NCBI Taxonomy" id="282683"/>
    <lineage>
        <taxon>Bacteria</taxon>
        <taxon>Pseudomonadati</taxon>
        <taxon>Pseudomonadota</taxon>
        <taxon>Alphaproteobacteria</taxon>
        <taxon>Rhodobacterales</taxon>
        <taxon>Roseobacteraceae</taxon>
        <taxon>Salipiger</taxon>
    </lineage>
</organism>
<dbReference type="STRING" id="282683.SAMN04488105_103345"/>
<evidence type="ECO:0000256" key="1">
    <source>
        <dbReference type="SAM" id="MobiDB-lite"/>
    </source>
</evidence>